<evidence type="ECO:0000313" key="1">
    <source>
        <dbReference type="EMBL" id="KAF7382898.1"/>
    </source>
</evidence>
<sequence>MLMLIIRSILTKISLRLKIFLSFESPESNLYISARVDITFIQNIEPALFFLYKTTGVSVLLDLLQQTVLNNYHLWYGNGKYAYSIDSNGHLVSLITDITLQRTSFLWDKFGPYSLGTQFKEFPNS</sequence>
<name>A0A834J731_VESVU</name>
<dbReference type="Proteomes" id="UP000614350">
    <property type="component" value="Unassembled WGS sequence"/>
</dbReference>
<gene>
    <name evidence="1" type="ORF">HZH66_013300</name>
</gene>
<reference evidence="1" key="1">
    <citation type="journal article" date="2020" name="G3 (Bethesda)">
        <title>High-Quality Assemblies for Three Invasive Social Wasps from the &lt;i&gt;Vespula&lt;/i&gt; Genus.</title>
        <authorList>
            <person name="Harrop T.W.R."/>
            <person name="Guhlin J."/>
            <person name="McLaughlin G.M."/>
            <person name="Permina E."/>
            <person name="Stockwell P."/>
            <person name="Gilligan J."/>
            <person name="Le Lec M.F."/>
            <person name="Gruber M.A.M."/>
            <person name="Quinn O."/>
            <person name="Lovegrove M."/>
            <person name="Duncan E.J."/>
            <person name="Remnant E.J."/>
            <person name="Van Eeckhoven J."/>
            <person name="Graham B."/>
            <person name="Knapp R.A."/>
            <person name="Langford K.W."/>
            <person name="Kronenberg Z."/>
            <person name="Press M.O."/>
            <person name="Eacker S.M."/>
            <person name="Wilson-Rankin E.E."/>
            <person name="Purcell J."/>
            <person name="Lester P.J."/>
            <person name="Dearden P.K."/>
        </authorList>
    </citation>
    <scope>NUCLEOTIDE SEQUENCE</scope>
    <source>
        <strain evidence="1">Marl-1</strain>
    </source>
</reference>
<evidence type="ECO:0000313" key="2">
    <source>
        <dbReference type="Proteomes" id="UP000614350"/>
    </source>
</evidence>
<proteinExistence type="predicted"/>
<dbReference type="EMBL" id="JACSEA010000018">
    <property type="protein sequence ID" value="KAF7382898.1"/>
    <property type="molecule type" value="Genomic_DNA"/>
</dbReference>
<keyword evidence="2" id="KW-1185">Reference proteome</keyword>
<dbReference type="AlphaFoldDB" id="A0A834J731"/>
<accession>A0A834J731</accession>
<protein>
    <submittedName>
        <fullName evidence="1">Uncharacterized protein</fullName>
    </submittedName>
</protein>
<organism evidence="1 2">
    <name type="scientific">Vespula vulgaris</name>
    <name type="common">Yellow jacket</name>
    <name type="synonym">Wasp</name>
    <dbReference type="NCBI Taxonomy" id="7454"/>
    <lineage>
        <taxon>Eukaryota</taxon>
        <taxon>Metazoa</taxon>
        <taxon>Ecdysozoa</taxon>
        <taxon>Arthropoda</taxon>
        <taxon>Hexapoda</taxon>
        <taxon>Insecta</taxon>
        <taxon>Pterygota</taxon>
        <taxon>Neoptera</taxon>
        <taxon>Endopterygota</taxon>
        <taxon>Hymenoptera</taxon>
        <taxon>Apocrita</taxon>
        <taxon>Aculeata</taxon>
        <taxon>Vespoidea</taxon>
        <taxon>Vespidae</taxon>
        <taxon>Vespinae</taxon>
        <taxon>Vespula</taxon>
    </lineage>
</organism>
<comment type="caution">
    <text evidence="1">The sequence shown here is derived from an EMBL/GenBank/DDBJ whole genome shotgun (WGS) entry which is preliminary data.</text>
</comment>